<keyword evidence="3" id="KW-0862">Zinc</keyword>
<reference evidence="5 6" key="1">
    <citation type="journal article" date="2013" name="Curr. Biol.">
        <title>The Genome of the Foraminiferan Reticulomyxa filosa.</title>
        <authorList>
            <person name="Glockner G."/>
            <person name="Hulsmann N."/>
            <person name="Schleicher M."/>
            <person name="Noegel A.A."/>
            <person name="Eichinger L."/>
            <person name="Gallinger C."/>
            <person name="Pawlowski J."/>
            <person name="Sierra R."/>
            <person name="Euteneuer U."/>
            <person name="Pillet L."/>
            <person name="Moustafa A."/>
            <person name="Platzer M."/>
            <person name="Groth M."/>
            <person name="Szafranski K."/>
            <person name="Schliwa M."/>
        </authorList>
    </citation>
    <scope>NUCLEOTIDE SEQUENCE [LARGE SCALE GENOMIC DNA]</scope>
</reference>
<gene>
    <name evidence="5" type="ORF">RFI_26395</name>
</gene>
<evidence type="ECO:0000313" key="5">
    <source>
        <dbReference type="EMBL" id="ETO10981.1"/>
    </source>
</evidence>
<evidence type="ECO:0008006" key="7">
    <source>
        <dbReference type="Google" id="ProtNLM"/>
    </source>
</evidence>
<feature type="region of interest" description="Disordered" evidence="4">
    <location>
        <begin position="419"/>
        <end position="440"/>
    </location>
</feature>
<evidence type="ECO:0000313" key="6">
    <source>
        <dbReference type="Proteomes" id="UP000023152"/>
    </source>
</evidence>
<keyword evidence="6" id="KW-1185">Reference proteome</keyword>
<name>X6MBE8_RETFI</name>
<feature type="region of interest" description="Disordered" evidence="4">
    <location>
        <begin position="386"/>
        <end position="406"/>
    </location>
</feature>
<accession>X6MBE8</accession>
<dbReference type="Proteomes" id="UP000023152">
    <property type="component" value="Unassembled WGS sequence"/>
</dbReference>
<feature type="non-terminal residue" evidence="5">
    <location>
        <position position="585"/>
    </location>
</feature>
<organism evidence="5 6">
    <name type="scientific">Reticulomyxa filosa</name>
    <dbReference type="NCBI Taxonomy" id="46433"/>
    <lineage>
        <taxon>Eukaryota</taxon>
        <taxon>Sar</taxon>
        <taxon>Rhizaria</taxon>
        <taxon>Retaria</taxon>
        <taxon>Foraminifera</taxon>
        <taxon>Monothalamids</taxon>
        <taxon>Reticulomyxidae</taxon>
        <taxon>Reticulomyxa</taxon>
    </lineage>
</organism>
<protein>
    <recommendedName>
        <fullName evidence="7">RING-type domain-containing protein</fullName>
    </recommendedName>
</protein>
<feature type="compositionally biased region" description="Basic and acidic residues" evidence="4">
    <location>
        <begin position="419"/>
        <end position="439"/>
    </location>
</feature>
<dbReference type="AlphaFoldDB" id="X6MBE8"/>
<evidence type="ECO:0000256" key="2">
    <source>
        <dbReference type="ARBA" id="ARBA00022771"/>
    </source>
</evidence>
<evidence type="ECO:0000256" key="4">
    <source>
        <dbReference type="SAM" id="MobiDB-lite"/>
    </source>
</evidence>
<proteinExistence type="predicted"/>
<evidence type="ECO:0000256" key="1">
    <source>
        <dbReference type="ARBA" id="ARBA00022723"/>
    </source>
</evidence>
<dbReference type="GO" id="GO:0008270">
    <property type="term" value="F:zinc ion binding"/>
    <property type="evidence" value="ECO:0007669"/>
    <property type="project" value="UniProtKB-KW"/>
</dbReference>
<keyword evidence="2" id="KW-0863">Zinc-finger</keyword>
<dbReference type="EMBL" id="ASPP01022906">
    <property type="protein sequence ID" value="ETO10981.1"/>
    <property type="molecule type" value="Genomic_DNA"/>
</dbReference>
<evidence type="ECO:0000256" key="3">
    <source>
        <dbReference type="ARBA" id="ARBA00022833"/>
    </source>
</evidence>
<dbReference type="InterPro" id="IPR017907">
    <property type="entry name" value="Znf_RING_CS"/>
</dbReference>
<comment type="caution">
    <text evidence="5">The sequence shown here is derived from an EMBL/GenBank/DDBJ whole genome shotgun (WGS) entry which is preliminary data.</text>
</comment>
<keyword evidence="1" id="KW-0479">Metal-binding</keyword>
<dbReference type="PROSITE" id="PS00518">
    <property type="entry name" value="ZF_RING_1"/>
    <property type="match status" value="1"/>
</dbReference>
<sequence length="585" mass="68404">MHFYKLKLCKDILFNLKKVKRNHYFLFYLNYLELLQQSLNHKKGNNVVGKCTSSFIFYKGEFYIRFLFLVKKKLIKFTDMAAMQQPDPLSDDEFLLTSENEGDNIDQTKKIVKDEDDKIGNTQKDKSKILPDIERILEMALAKLPTPKAKILAKTYTRLSNPFYFGDSADEVENRLKKHSSDLFAVTATIAPNQKYRKRNDTIKYECYPFPCRASKDADCSRGVCTSCNTHFYLYHKYESIWQFQCGHHICKDCVHKYFEICYEKHLSWPKSLNNFHSMYIRKYNIPDDVAFALRQLVEAKCAHLINDGETCDQFVFCPCNDSRCTKIREFAVGRHNSKMQMGKFPKFISYFNNEAIRTLLRYSKYLQHWKLKKKELEINFSEDISKSKSKRHQENGTDEMDGSDKLSTNKVLKKRGFNEMKKEDTPTMEKTPDPERGIKQQKTNASGVLLSATFAAYIESLLTEIKETQCAQQLQYFQQVQQIQKLQRDMDYLTKMVINEQKIVHNEDSAEKNPMLFPHHGSGNGYYGHFQGSHSQGSHFQNLANNLLGMSPTDGNKIMDYLKRKRIFFVLTTAKIIKKMEKKV</sequence>